<feature type="region of interest" description="Disordered" evidence="1">
    <location>
        <begin position="51"/>
        <end position="78"/>
    </location>
</feature>
<dbReference type="RefSeq" id="WP_377004150.1">
    <property type="nucleotide sequence ID" value="NZ_JBHSGG010000023.1"/>
</dbReference>
<dbReference type="Proteomes" id="UP001595892">
    <property type="component" value="Unassembled WGS sequence"/>
</dbReference>
<organism evidence="2 3">
    <name type="scientific">Coralloluteibacterium thermophilum</name>
    <dbReference type="NCBI Taxonomy" id="2707049"/>
    <lineage>
        <taxon>Bacteria</taxon>
        <taxon>Pseudomonadati</taxon>
        <taxon>Pseudomonadota</taxon>
        <taxon>Gammaproteobacteria</taxon>
        <taxon>Lysobacterales</taxon>
        <taxon>Lysobacteraceae</taxon>
        <taxon>Coralloluteibacterium</taxon>
    </lineage>
</organism>
<protein>
    <recommendedName>
        <fullName evidence="4">DUF2188 domain-containing protein</fullName>
    </recommendedName>
</protein>
<proteinExistence type="predicted"/>
<evidence type="ECO:0000313" key="3">
    <source>
        <dbReference type="Proteomes" id="UP001595892"/>
    </source>
</evidence>
<evidence type="ECO:0000313" key="2">
    <source>
        <dbReference type="EMBL" id="MFC4728126.1"/>
    </source>
</evidence>
<reference evidence="3" key="1">
    <citation type="journal article" date="2019" name="Int. J. Syst. Evol. Microbiol.">
        <title>The Global Catalogue of Microorganisms (GCM) 10K type strain sequencing project: providing services to taxonomists for standard genome sequencing and annotation.</title>
        <authorList>
            <consortium name="The Broad Institute Genomics Platform"/>
            <consortium name="The Broad Institute Genome Sequencing Center for Infectious Disease"/>
            <person name="Wu L."/>
            <person name="Ma J."/>
        </authorList>
    </citation>
    <scope>NUCLEOTIDE SEQUENCE [LARGE SCALE GENOMIC DNA]</scope>
    <source>
        <strain evidence="3">CGMCC 1.13574</strain>
    </source>
</reference>
<accession>A0ABV9NLN3</accession>
<name>A0ABV9NLN3_9GAMM</name>
<gene>
    <name evidence="2" type="ORF">ACFO3Q_08095</name>
</gene>
<evidence type="ECO:0000256" key="1">
    <source>
        <dbReference type="SAM" id="MobiDB-lite"/>
    </source>
</evidence>
<evidence type="ECO:0008006" key="4">
    <source>
        <dbReference type="Google" id="ProtNLM"/>
    </source>
</evidence>
<keyword evidence="3" id="KW-1185">Reference proteome</keyword>
<feature type="compositionally biased region" description="Basic and acidic residues" evidence="1">
    <location>
        <begin position="59"/>
        <end position="71"/>
    </location>
</feature>
<sequence length="89" mass="9607">MQAMIWNVVLGPAGVWGVKHPGSERFQGCGTRSRAMRLAITAAREHQNSMGGFAAIRAQRPDGTWERERPYSDFATDAPTPIPVLAAAG</sequence>
<comment type="caution">
    <text evidence="2">The sequence shown here is derived from an EMBL/GenBank/DDBJ whole genome shotgun (WGS) entry which is preliminary data.</text>
</comment>
<dbReference type="EMBL" id="JBHSGG010000023">
    <property type="protein sequence ID" value="MFC4728126.1"/>
    <property type="molecule type" value="Genomic_DNA"/>
</dbReference>